<dbReference type="AlphaFoldDB" id="A0A9J5ZF26"/>
<protein>
    <submittedName>
        <fullName evidence="1">Uncharacterized protein</fullName>
    </submittedName>
</protein>
<comment type="caution">
    <text evidence="1">The sequence shown here is derived from an EMBL/GenBank/DDBJ whole genome shotgun (WGS) entry which is preliminary data.</text>
</comment>
<evidence type="ECO:0000313" key="1">
    <source>
        <dbReference type="EMBL" id="KAG5611521.1"/>
    </source>
</evidence>
<keyword evidence="2" id="KW-1185">Reference proteome</keyword>
<dbReference type="EMBL" id="JACXVP010000004">
    <property type="protein sequence ID" value="KAG5611521.1"/>
    <property type="molecule type" value="Genomic_DNA"/>
</dbReference>
<dbReference type="OrthoDB" id="1329231at2759"/>
<reference evidence="1 2" key="1">
    <citation type="submission" date="2020-09" db="EMBL/GenBank/DDBJ databases">
        <title>De no assembly of potato wild relative species, Solanum commersonii.</title>
        <authorList>
            <person name="Cho K."/>
        </authorList>
    </citation>
    <scope>NUCLEOTIDE SEQUENCE [LARGE SCALE GENOMIC DNA]</scope>
    <source>
        <strain evidence="1">LZ3.2</strain>
        <tissue evidence="1">Leaf</tissue>
    </source>
</reference>
<gene>
    <name evidence="1" type="ORF">H5410_022802</name>
</gene>
<organism evidence="1 2">
    <name type="scientific">Solanum commersonii</name>
    <name type="common">Commerson's wild potato</name>
    <name type="synonym">Commerson's nightshade</name>
    <dbReference type="NCBI Taxonomy" id="4109"/>
    <lineage>
        <taxon>Eukaryota</taxon>
        <taxon>Viridiplantae</taxon>
        <taxon>Streptophyta</taxon>
        <taxon>Embryophyta</taxon>
        <taxon>Tracheophyta</taxon>
        <taxon>Spermatophyta</taxon>
        <taxon>Magnoliopsida</taxon>
        <taxon>eudicotyledons</taxon>
        <taxon>Gunneridae</taxon>
        <taxon>Pentapetalae</taxon>
        <taxon>asterids</taxon>
        <taxon>lamiids</taxon>
        <taxon>Solanales</taxon>
        <taxon>Solanaceae</taxon>
        <taxon>Solanoideae</taxon>
        <taxon>Solaneae</taxon>
        <taxon>Solanum</taxon>
    </lineage>
</organism>
<dbReference type="Proteomes" id="UP000824120">
    <property type="component" value="Chromosome 4"/>
</dbReference>
<evidence type="ECO:0000313" key="2">
    <source>
        <dbReference type="Proteomes" id="UP000824120"/>
    </source>
</evidence>
<name>A0A9J5ZF26_SOLCO</name>
<sequence length="121" mass="14104">MQQQPIDLTEMKEQIGYVFNKLKLYHNLSYHLLLDLFRPTSTSPNSWYSQPLTPNWHISARPLHMPELSQYYFSHLVRHGDHSHLASQNIVPNHISPSLPTHSSEHPHLLYIHPLNVGVLK</sequence>
<proteinExistence type="predicted"/>
<accession>A0A9J5ZF26</accession>